<dbReference type="EMBL" id="OVEO01000016">
    <property type="protein sequence ID" value="SPR00945.1"/>
    <property type="molecule type" value="Genomic_DNA"/>
</dbReference>
<gene>
    <name evidence="3" type="ORF">PLBR_LOCUS8160</name>
</gene>
<protein>
    <submittedName>
        <fullName evidence="3">Uncharacterized protein</fullName>
    </submittedName>
</protein>
<evidence type="ECO:0000313" key="3">
    <source>
        <dbReference type="EMBL" id="SPR00945.1"/>
    </source>
</evidence>
<keyword evidence="2" id="KW-0732">Signal</keyword>
<dbReference type="Proteomes" id="UP000290189">
    <property type="component" value="Unassembled WGS sequence"/>
</dbReference>
<name>A0A3P3YL69_PLABS</name>
<proteinExistence type="predicted"/>
<dbReference type="AlphaFoldDB" id="A0A3P3YL69"/>
<feature type="chain" id="PRO_5017923168" evidence="2">
    <location>
        <begin position="20"/>
        <end position="322"/>
    </location>
</feature>
<evidence type="ECO:0000256" key="1">
    <source>
        <dbReference type="SAM" id="MobiDB-lite"/>
    </source>
</evidence>
<organism evidence="3 4">
    <name type="scientific">Plasmodiophora brassicae</name>
    <name type="common">Clubroot disease agent</name>
    <dbReference type="NCBI Taxonomy" id="37360"/>
    <lineage>
        <taxon>Eukaryota</taxon>
        <taxon>Sar</taxon>
        <taxon>Rhizaria</taxon>
        <taxon>Endomyxa</taxon>
        <taxon>Phytomyxea</taxon>
        <taxon>Plasmodiophorida</taxon>
        <taxon>Plasmodiophoridae</taxon>
        <taxon>Plasmodiophora</taxon>
    </lineage>
</organism>
<evidence type="ECO:0000256" key="2">
    <source>
        <dbReference type="SAM" id="SignalP"/>
    </source>
</evidence>
<feature type="region of interest" description="Disordered" evidence="1">
    <location>
        <begin position="112"/>
        <end position="162"/>
    </location>
</feature>
<feature type="region of interest" description="Disordered" evidence="1">
    <location>
        <begin position="181"/>
        <end position="213"/>
    </location>
</feature>
<feature type="signal peptide" evidence="2">
    <location>
        <begin position="1"/>
        <end position="19"/>
    </location>
</feature>
<geneLocation type="mitochondrion" evidence="3"/>
<keyword evidence="3" id="KW-0496">Mitochondrion</keyword>
<sequence length="322" mass="34999">MHLHMIWTFGLLAMTVAYGGELPSAVMEDVNDIFARFPFRDVGMSNMAVRSLLGNVIECIETEIKGATANWKVVVVSCFTTSFAAAGIDLLSGGLLTVILNKGTWHCDSVTVSEASMTSTRPSRRRSSGHRAGRPDPSGSNADTFEEELEPASKAHDQASPSAGIEGTAALVHKRLHLEEEEDAHAPSGTAQPQSGTAAPREPVQTSSNARGRATNDELLAQMLQQMYMVEDGRSPQSTSTSQPGWPAATMQNVMDDEEIAFQLYMEAFQDQQEAHRIATANDLDMARQMQAGDQDAAMASDEVLARHLQQEEWDAQRSAFL</sequence>
<accession>A0A3P3YL69</accession>
<evidence type="ECO:0000313" key="4">
    <source>
        <dbReference type="Proteomes" id="UP000290189"/>
    </source>
</evidence>
<reference evidence="3 4" key="1">
    <citation type="submission" date="2018-03" db="EMBL/GenBank/DDBJ databases">
        <authorList>
            <person name="Fogelqvist J."/>
        </authorList>
    </citation>
    <scope>NUCLEOTIDE SEQUENCE [LARGE SCALE GENOMIC DNA]</scope>
</reference>
<feature type="compositionally biased region" description="Basic residues" evidence="1">
    <location>
        <begin position="122"/>
        <end position="132"/>
    </location>
</feature>